<dbReference type="PANTHER" id="PTHR30566">
    <property type="entry name" value="YNAI-RELATED MECHANOSENSITIVE ION CHANNEL"/>
    <property type="match status" value="1"/>
</dbReference>
<feature type="transmembrane region" description="Helical" evidence="7">
    <location>
        <begin position="22"/>
        <end position="44"/>
    </location>
</feature>
<evidence type="ECO:0000313" key="11">
    <source>
        <dbReference type="EMBL" id="MBE9221434.1"/>
    </source>
</evidence>
<dbReference type="InterPro" id="IPR011066">
    <property type="entry name" value="MscS_channel_C_sf"/>
</dbReference>
<sequence>MNISLEQIFNISPNFQSLLTDIAIVILILGLSYFVLKIAKNLLFRQLKKITRQTKTDLDDQIIEIINKHIIPIGYFIICYLTFKEVEINETILGLSRTFFSVAITFCTSRFLVDLSRVIIRFYSKKYHYSNSIVEKNINALFPAIRVVIWTLAAIFTISNLGFDIGAIIAGLGIGGVALALASQGILQDLFSYFAILFDRPFEISDLVSVDEFTGYVQHIGIKTTRIKALTGEELVLANTDLTSSRLRNYKRMQSRQAKIKLGIIYETDNHLLPQIPEIIEKALMPLENITFDIAYFSGFGDFSLDYEVIYFVHSNNELKIYRKAQHEVNLAIKFAFAEARIQFAYPTALHYLK</sequence>
<dbReference type="SUPFAM" id="SSF50182">
    <property type="entry name" value="Sm-like ribonucleoproteins"/>
    <property type="match status" value="1"/>
</dbReference>
<evidence type="ECO:0000256" key="1">
    <source>
        <dbReference type="ARBA" id="ARBA00004651"/>
    </source>
</evidence>
<name>A0ABR9V3P7_9CHRO</name>
<gene>
    <name evidence="11" type="ORF">IQ215_01870</name>
</gene>
<dbReference type="EMBL" id="JADEWC010000003">
    <property type="protein sequence ID" value="MBE9221434.1"/>
    <property type="molecule type" value="Genomic_DNA"/>
</dbReference>
<evidence type="ECO:0000256" key="4">
    <source>
        <dbReference type="ARBA" id="ARBA00022692"/>
    </source>
</evidence>
<dbReference type="SUPFAM" id="SSF82689">
    <property type="entry name" value="Mechanosensitive channel protein MscS (YggB), C-terminal domain"/>
    <property type="match status" value="1"/>
</dbReference>
<comment type="subcellular location">
    <subcellularLocation>
        <location evidence="1">Cell membrane</location>
        <topology evidence="1">Multi-pass membrane protein</topology>
    </subcellularLocation>
</comment>
<keyword evidence="6 7" id="KW-0472">Membrane</keyword>
<dbReference type="Pfam" id="PF21088">
    <property type="entry name" value="MS_channel_1st"/>
    <property type="match status" value="1"/>
</dbReference>
<dbReference type="PANTHER" id="PTHR30566:SF25">
    <property type="entry name" value="INNER MEMBRANE PROTEIN"/>
    <property type="match status" value="1"/>
</dbReference>
<dbReference type="Proteomes" id="UP000654604">
    <property type="component" value="Unassembled WGS sequence"/>
</dbReference>
<dbReference type="Gene3D" id="1.10.287.1260">
    <property type="match status" value="1"/>
</dbReference>
<keyword evidence="4 7" id="KW-0812">Transmembrane</keyword>
<feature type="domain" description="Mechanosensitive ion channel transmembrane helices 2/3" evidence="10">
    <location>
        <begin position="145"/>
        <end position="184"/>
    </location>
</feature>
<evidence type="ECO:0000313" key="12">
    <source>
        <dbReference type="Proteomes" id="UP000654604"/>
    </source>
</evidence>
<dbReference type="InterPro" id="IPR010920">
    <property type="entry name" value="LSM_dom_sf"/>
</dbReference>
<dbReference type="InterPro" id="IPR006685">
    <property type="entry name" value="MscS_channel_2nd"/>
</dbReference>
<keyword evidence="5 7" id="KW-1133">Transmembrane helix</keyword>
<dbReference type="Gene3D" id="3.30.70.100">
    <property type="match status" value="1"/>
</dbReference>
<feature type="transmembrane region" description="Helical" evidence="7">
    <location>
        <begin position="98"/>
        <end position="120"/>
    </location>
</feature>
<dbReference type="Pfam" id="PF00924">
    <property type="entry name" value="MS_channel_2nd"/>
    <property type="match status" value="1"/>
</dbReference>
<evidence type="ECO:0000256" key="6">
    <source>
        <dbReference type="ARBA" id="ARBA00023136"/>
    </source>
</evidence>
<reference evidence="11 12" key="1">
    <citation type="submission" date="2020-10" db="EMBL/GenBank/DDBJ databases">
        <authorList>
            <person name="Castelo-Branco R."/>
            <person name="Eusebio N."/>
            <person name="Adriana R."/>
            <person name="Vieira A."/>
            <person name="Brugerolle De Fraissinette N."/>
            <person name="Rezende De Castro R."/>
            <person name="Schneider M.P."/>
            <person name="Vasconcelos V."/>
            <person name="Leao P.N."/>
        </authorList>
    </citation>
    <scope>NUCLEOTIDE SEQUENCE [LARGE SCALE GENOMIC DNA]</scope>
    <source>
        <strain evidence="11 12">LEGE 03274</strain>
    </source>
</reference>
<dbReference type="Gene3D" id="2.30.30.60">
    <property type="match status" value="1"/>
</dbReference>
<feature type="domain" description="Mechanosensitive ion channel MscS C-terminal" evidence="9">
    <location>
        <begin position="260"/>
        <end position="344"/>
    </location>
</feature>
<keyword evidence="12" id="KW-1185">Reference proteome</keyword>
<organism evidence="11 12">
    <name type="scientific">Cyanobacterium stanieri LEGE 03274</name>
    <dbReference type="NCBI Taxonomy" id="1828756"/>
    <lineage>
        <taxon>Bacteria</taxon>
        <taxon>Bacillati</taxon>
        <taxon>Cyanobacteriota</taxon>
        <taxon>Cyanophyceae</taxon>
        <taxon>Oscillatoriophycideae</taxon>
        <taxon>Chroococcales</taxon>
        <taxon>Geminocystaceae</taxon>
        <taxon>Cyanobacterium</taxon>
    </lineage>
</organism>
<evidence type="ECO:0000256" key="3">
    <source>
        <dbReference type="ARBA" id="ARBA00022475"/>
    </source>
</evidence>
<dbReference type="SUPFAM" id="SSF82861">
    <property type="entry name" value="Mechanosensitive channel protein MscS (YggB), transmembrane region"/>
    <property type="match status" value="1"/>
</dbReference>
<comment type="caution">
    <text evidence="11">The sequence shown here is derived from an EMBL/GenBank/DDBJ whole genome shotgun (WGS) entry which is preliminary data.</text>
</comment>
<accession>A0ABR9V3P7</accession>
<comment type="similarity">
    <text evidence="2">Belongs to the MscS (TC 1.A.23) family.</text>
</comment>
<evidence type="ECO:0000259" key="10">
    <source>
        <dbReference type="Pfam" id="PF21088"/>
    </source>
</evidence>
<evidence type="ECO:0000256" key="7">
    <source>
        <dbReference type="SAM" id="Phobius"/>
    </source>
</evidence>
<feature type="transmembrane region" description="Helical" evidence="7">
    <location>
        <begin position="65"/>
        <end position="83"/>
    </location>
</feature>
<dbReference type="InterPro" id="IPR049142">
    <property type="entry name" value="MS_channel_1st"/>
</dbReference>
<protein>
    <submittedName>
        <fullName evidence="11">Mechanosensitive ion channel family protein</fullName>
    </submittedName>
</protein>
<dbReference type="RefSeq" id="WP_193799633.1">
    <property type="nucleotide sequence ID" value="NZ_JADEWC010000003.1"/>
</dbReference>
<dbReference type="InterPro" id="IPR049278">
    <property type="entry name" value="MS_channel_C"/>
</dbReference>
<dbReference type="Pfam" id="PF21082">
    <property type="entry name" value="MS_channel_3rd"/>
    <property type="match status" value="1"/>
</dbReference>
<feature type="domain" description="Mechanosensitive ion channel MscS" evidence="8">
    <location>
        <begin position="186"/>
        <end position="252"/>
    </location>
</feature>
<dbReference type="InterPro" id="IPR023408">
    <property type="entry name" value="MscS_beta-dom_sf"/>
</dbReference>
<evidence type="ECO:0000259" key="8">
    <source>
        <dbReference type="Pfam" id="PF00924"/>
    </source>
</evidence>
<evidence type="ECO:0000256" key="2">
    <source>
        <dbReference type="ARBA" id="ARBA00008017"/>
    </source>
</evidence>
<feature type="transmembrane region" description="Helical" evidence="7">
    <location>
        <begin position="165"/>
        <end position="187"/>
    </location>
</feature>
<feature type="transmembrane region" description="Helical" evidence="7">
    <location>
        <begin position="140"/>
        <end position="159"/>
    </location>
</feature>
<evidence type="ECO:0000259" key="9">
    <source>
        <dbReference type="Pfam" id="PF21082"/>
    </source>
</evidence>
<keyword evidence="3" id="KW-1003">Cell membrane</keyword>
<proteinExistence type="inferred from homology"/>
<dbReference type="InterPro" id="IPR011014">
    <property type="entry name" value="MscS_channel_TM-2"/>
</dbReference>
<evidence type="ECO:0000256" key="5">
    <source>
        <dbReference type="ARBA" id="ARBA00022989"/>
    </source>
</evidence>